<comment type="caution">
    <text evidence="1">The sequence shown here is derived from an EMBL/GenBank/DDBJ whole genome shotgun (WGS) entry which is preliminary data.</text>
</comment>
<keyword evidence="2" id="KW-1185">Reference proteome</keyword>
<name>A0A9D4N1V4_DREPO</name>
<evidence type="ECO:0000313" key="2">
    <source>
        <dbReference type="Proteomes" id="UP000828390"/>
    </source>
</evidence>
<evidence type="ECO:0000313" key="1">
    <source>
        <dbReference type="EMBL" id="KAH3885192.1"/>
    </source>
</evidence>
<reference evidence="1" key="1">
    <citation type="journal article" date="2019" name="bioRxiv">
        <title>The Genome of the Zebra Mussel, Dreissena polymorpha: A Resource for Invasive Species Research.</title>
        <authorList>
            <person name="McCartney M.A."/>
            <person name="Auch B."/>
            <person name="Kono T."/>
            <person name="Mallez S."/>
            <person name="Zhang Y."/>
            <person name="Obille A."/>
            <person name="Becker A."/>
            <person name="Abrahante J.E."/>
            <person name="Garbe J."/>
            <person name="Badalamenti J.P."/>
            <person name="Herman A."/>
            <person name="Mangelson H."/>
            <person name="Liachko I."/>
            <person name="Sullivan S."/>
            <person name="Sone E.D."/>
            <person name="Koren S."/>
            <person name="Silverstein K.A.T."/>
            <person name="Beckman K.B."/>
            <person name="Gohl D.M."/>
        </authorList>
    </citation>
    <scope>NUCLEOTIDE SEQUENCE</scope>
    <source>
        <strain evidence="1">Duluth1</strain>
        <tissue evidence="1">Whole animal</tissue>
    </source>
</reference>
<dbReference type="Proteomes" id="UP000828390">
    <property type="component" value="Unassembled WGS sequence"/>
</dbReference>
<organism evidence="1 2">
    <name type="scientific">Dreissena polymorpha</name>
    <name type="common">Zebra mussel</name>
    <name type="synonym">Mytilus polymorpha</name>
    <dbReference type="NCBI Taxonomy" id="45954"/>
    <lineage>
        <taxon>Eukaryota</taxon>
        <taxon>Metazoa</taxon>
        <taxon>Spiralia</taxon>
        <taxon>Lophotrochozoa</taxon>
        <taxon>Mollusca</taxon>
        <taxon>Bivalvia</taxon>
        <taxon>Autobranchia</taxon>
        <taxon>Heteroconchia</taxon>
        <taxon>Euheterodonta</taxon>
        <taxon>Imparidentia</taxon>
        <taxon>Neoheterodontei</taxon>
        <taxon>Myida</taxon>
        <taxon>Dreissenoidea</taxon>
        <taxon>Dreissenidae</taxon>
        <taxon>Dreissena</taxon>
    </lineage>
</organism>
<gene>
    <name evidence="1" type="ORF">DPMN_009184</name>
</gene>
<protein>
    <submittedName>
        <fullName evidence="1">Uncharacterized protein</fullName>
    </submittedName>
</protein>
<reference evidence="1" key="2">
    <citation type="submission" date="2020-11" db="EMBL/GenBank/DDBJ databases">
        <authorList>
            <person name="McCartney M.A."/>
            <person name="Auch B."/>
            <person name="Kono T."/>
            <person name="Mallez S."/>
            <person name="Becker A."/>
            <person name="Gohl D.M."/>
            <person name="Silverstein K.A.T."/>
            <person name="Koren S."/>
            <person name="Bechman K.B."/>
            <person name="Herman A."/>
            <person name="Abrahante J.E."/>
            <person name="Garbe J."/>
        </authorList>
    </citation>
    <scope>NUCLEOTIDE SEQUENCE</scope>
    <source>
        <strain evidence="1">Duluth1</strain>
        <tissue evidence="1">Whole animal</tissue>
    </source>
</reference>
<proteinExistence type="predicted"/>
<accession>A0A9D4N1V4</accession>
<sequence>MQAYSNSIVHSSSSAHQSAPLFIVVRLISWAGECRQRYRAMHLLAPEYRTTVGLEPETLNAFHPCTIPQLSRGDRDSLAGKYC</sequence>
<dbReference type="AlphaFoldDB" id="A0A9D4N1V4"/>
<dbReference type="EMBL" id="JAIWYP010000001">
    <property type="protein sequence ID" value="KAH3885192.1"/>
    <property type="molecule type" value="Genomic_DNA"/>
</dbReference>